<dbReference type="EMBL" id="LR787300">
    <property type="protein sequence ID" value="CAB3263162.1"/>
    <property type="molecule type" value="mRNA"/>
</dbReference>
<dbReference type="CDD" id="cd01644">
    <property type="entry name" value="RT_pepA17"/>
    <property type="match status" value="1"/>
</dbReference>
<feature type="region of interest" description="Disordered" evidence="1">
    <location>
        <begin position="306"/>
        <end position="355"/>
    </location>
</feature>
<organism evidence="3">
    <name type="scientific">Phallusia mammillata</name>
    <dbReference type="NCBI Taxonomy" id="59560"/>
    <lineage>
        <taxon>Eukaryota</taxon>
        <taxon>Metazoa</taxon>
        <taxon>Chordata</taxon>
        <taxon>Tunicata</taxon>
        <taxon>Ascidiacea</taxon>
        <taxon>Phlebobranchia</taxon>
        <taxon>Ascidiidae</taxon>
        <taxon>Phallusia</taxon>
    </lineage>
</organism>
<sequence>METENQLKLLEADHKIKAATVAAELWERTSSSGSCFAGFQPEKQVELPVLFSPETKPEVVKEEKQASDSSIINRSSSEAQVTDIPSSSRCEPKPKTEALNHEPEVSDLCRVAAVLKAGMELPRPQLLYFDGDPLMYTRFMISFDENIGRRVDSDSVKLNYLIQYCRKEAHAMIAFCIGLDSPEGYRRARELLLERYGRPIIIARAYVDKLSHWPYLKSDDTDGLIELAQALEECLVTLTHLGYFADINNFENMLNIIKRLPFALQSQWRRHAAKIERNGEEPRFCHLVEFVKKEAYIGTTMFGRVLGPRKDRDTQKRRSKSPTTRTRASTHATSVAPGNERKAEPRSPQKQGCPLCSKSHDLGNCDVFKRKTFVERRKFLRQVRLCDNCFVKGHIARTCSLPNSCTIGGCRGKHHNLLHWTEWKTSSTAPVREASTQASEEKPSSSNATVTWTCMSTHAESVYLNIVPVKVTASNGRKLETYAFLDQGSTTTLCDKRLIEQLDVGGRKTTYSLTTVSDRSQRREGLAVDLTVASLDGKQSVRLNDVLSVDSLPVSPNRIPEGSLWRWPHLRNLEFPVLPHGEVMLLIGANVPEVFWINDERRGGRKEPSAVRSMLGWSLVGPCRSNGSRSSQIRVNFVTSQDETLHQQIKCMWESDFGQTALSPGTTLSKEDRYALKQMESSVKCHDGHYQLRLPWRPGAPNLPNNRAMAMKRLSYLKRRLETDSQLYEKYKQTLDTYLNEGYARRLKCDDKEPEDGAVWYLPHHPVVHPQKPGKVRVVFDCAARYHNISLNDQLLQGPDLLNSLFGTLVRFRQEPVAFVADVEAMFHQVKVDPIDASALRFVWWPEGDLSREPVDYQMLVHIFGAASSPCCAGYCLQKTAEDNKEKFSSEAVSTVKQNFYVDDCLKSVRNEDDAIKLAGELRELLQLGGFRLRKWVSNSERVLSSVPTEDRSVQSIILNVDVKHMERVLGVLWNFRSDVFEFDVKVKKKPVTRRGILSVVSSLFDPLGFVAPVILHARKLLQELCKENYGWDQEVPPDIEKRWNAWISELPGLSEIKIKRCFQTTGLEVKTHELHHFADASSCGYGTVAYLRTMDEQGNVHCSFVTGKARLAPLKMVSIPRLELTAATLAVKMDQVLRQELDLDIGRSVFWTDSTAVLQSIYNVNKRFCTFFANRLAKIEEGSDASQWKHVPTALNPADDASRGCTVKAFLQNKRWFTGPSFLGSDERHWPTNPVNTKDVPEEYLNMKPKKMLAVHVAEEQCLFDDLICRYSSWKKLKKAVAWLQRFVDYLRSKKNQHLSKRLTVADLESAELAIVKYVQGRQFSDEIEALCKCEDLDRTGKKKVMKKLPSKALHRLNPVLIGGVLRVGGRLERAPIPFEIKHPMILPNAHHITTLIIRETHANVCHSGMSHTWAIVRQRYWIVRGGVAVRRILGNCVFCRRRNASVSKQMMADLPVERTTPGEPPFSSVGVDYFGPD</sequence>
<feature type="compositionally biased region" description="Polar residues" evidence="1">
    <location>
        <begin position="78"/>
        <end position="89"/>
    </location>
</feature>
<feature type="compositionally biased region" description="Low complexity" evidence="1">
    <location>
        <begin position="321"/>
        <end position="334"/>
    </location>
</feature>
<feature type="compositionally biased region" description="Low complexity" evidence="1">
    <location>
        <begin position="67"/>
        <end position="77"/>
    </location>
</feature>
<dbReference type="PANTHER" id="PTHR47331">
    <property type="entry name" value="PHD-TYPE DOMAIN-CONTAINING PROTEIN"/>
    <property type="match status" value="1"/>
</dbReference>
<proteinExistence type="evidence at transcript level"/>
<feature type="region of interest" description="Disordered" evidence="1">
    <location>
        <begin position="56"/>
        <end position="97"/>
    </location>
</feature>
<evidence type="ECO:0000259" key="2">
    <source>
        <dbReference type="Pfam" id="PF17921"/>
    </source>
</evidence>
<dbReference type="PANTHER" id="PTHR47331:SF1">
    <property type="entry name" value="GAG-LIKE PROTEIN"/>
    <property type="match status" value="1"/>
</dbReference>
<dbReference type="InterPro" id="IPR041588">
    <property type="entry name" value="Integrase_H2C2"/>
</dbReference>
<feature type="domain" description="Integrase zinc-binding" evidence="2">
    <location>
        <begin position="1395"/>
        <end position="1446"/>
    </location>
</feature>
<gene>
    <name evidence="3" type="primary">LOC104265735-008</name>
</gene>
<name>A0A6F9DIB1_9ASCI</name>
<dbReference type="Pfam" id="PF17921">
    <property type="entry name" value="Integrase_H2C2"/>
    <property type="match status" value="1"/>
</dbReference>
<feature type="compositionally biased region" description="Basic and acidic residues" evidence="1">
    <location>
        <begin position="56"/>
        <end position="66"/>
    </location>
</feature>
<dbReference type="Pfam" id="PF03564">
    <property type="entry name" value="DUF1759"/>
    <property type="match status" value="1"/>
</dbReference>
<dbReference type="Pfam" id="PF05380">
    <property type="entry name" value="Peptidase_A17"/>
    <property type="match status" value="1"/>
</dbReference>
<dbReference type="InterPro" id="IPR008042">
    <property type="entry name" value="Retrotrans_Pao"/>
</dbReference>
<evidence type="ECO:0000313" key="3">
    <source>
        <dbReference type="EMBL" id="CAB3263162.1"/>
    </source>
</evidence>
<dbReference type="SUPFAM" id="SSF56672">
    <property type="entry name" value="DNA/RNA polymerases"/>
    <property type="match status" value="1"/>
</dbReference>
<dbReference type="InterPro" id="IPR005312">
    <property type="entry name" value="DUF1759"/>
</dbReference>
<accession>A0A6F9DIB1</accession>
<evidence type="ECO:0000256" key="1">
    <source>
        <dbReference type="SAM" id="MobiDB-lite"/>
    </source>
</evidence>
<dbReference type="InterPro" id="IPR043502">
    <property type="entry name" value="DNA/RNA_pol_sf"/>
</dbReference>
<reference evidence="3" key="1">
    <citation type="submission" date="2020-04" db="EMBL/GenBank/DDBJ databases">
        <authorList>
            <person name="Neveu A P."/>
        </authorList>
    </citation>
    <scope>NUCLEOTIDE SEQUENCE</scope>
    <source>
        <tissue evidence="3">Whole embryo</tissue>
    </source>
</reference>
<protein>
    <submittedName>
        <fullName evidence="3">Uncharacterized protein LOC104265735</fullName>
    </submittedName>
</protein>